<gene>
    <name evidence="1" type="ORF">LCGC14_0547860</name>
</gene>
<sequence>MTKLRQLRIVVIIKDQDLIKDFAQAKSKLSMDGKIHDHNTACAYYCIREQTKRVLEEY</sequence>
<dbReference type="EMBL" id="LAZR01000746">
    <property type="protein sequence ID" value="KKN58879.1"/>
    <property type="molecule type" value="Genomic_DNA"/>
</dbReference>
<evidence type="ECO:0000313" key="1">
    <source>
        <dbReference type="EMBL" id="KKN58879.1"/>
    </source>
</evidence>
<organism evidence="1">
    <name type="scientific">marine sediment metagenome</name>
    <dbReference type="NCBI Taxonomy" id="412755"/>
    <lineage>
        <taxon>unclassified sequences</taxon>
        <taxon>metagenomes</taxon>
        <taxon>ecological metagenomes</taxon>
    </lineage>
</organism>
<accession>A0A0F9RVP2</accession>
<name>A0A0F9RVP2_9ZZZZ</name>
<comment type="caution">
    <text evidence="1">The sequence shown here is derived from an EMBL/GenBank/DDBJ whole genome shotgun (WGS) entry which is preliminary data.</text>
</comment>
<reference evidence="1" key="1">
    <citation type="journal article" date="2015" name="Nature">
        <title>Complex archaea that bridge the gap between prokaryotes and eukaryotes.</title>
        <authorList>
            <person name="Spang A."/>
            <person name="Saw J.H."/>
            <person name="Jorgensen S.L."/>
            <person name="Zaremba-Niedzwiedzka K."/>
            <person name="Martijn J."/>
            <person name="Lind A.E."/>
            <person name="van Eijk R."/>
            <person name="Schleper C."/>
            <person name="Guy L."/>
            <person name="Ettema T.J."/>
        </authorList>
    </citation>
    <scope>NUCLEOTIDE SEQUENCE</scope>
</reference>
<proteinExistence type="predicted"/>
<dbReference type="AlphaFoldDB" id="A0A0F9RVP2"/>
<protein>
    <submittedName>
        <fullName evidence="1">Uncharacterized protein</fullName>
    </submittedName>
</protein>